<organism evidence="1 2">
    <name type="scientific">Araneus ventricosus</name>
    <name type="common">Orbweaver spider</name>
    <name type="synonym">Epeira ventricosa</name>
    <dbReference type="NCBI Taxonomy" id="182803"/>
    <lineage>
        <taxon>Eukaryota</taxon>
        <taxon>Metazoa</taxon>
        <taxon>Ecdysozoa</taxon>
        <taxon>Arthropoda</taxon>
        <taxon>Chelicerata</taxon>
        <taxon>Arachnida</taxon>
        <taxon>Araneae</taxon>
        <taxon>Araneomorphae</taxon>
        <taxon>Entelegynae</taxon>
        <taxon>Araneoidea</taxon>
        <taxon>Araneidae</taxon>
        <taxon>Araneus</taxon>
    </lineage>
</organism>
<accession>A0A4Y2AP53</accession>
<proteinExistence type="predicted"/>
<comment type="caution">
    <text evidence="1">The sequence shown here is derived from an EMBL/GenBank/DDBJ whole genome shotgun (WGS) entry which is preliminary data.</text>
</comment>
<reference evidence="1 2" key="1">
    <citation type="journal article" date="2019" name="Sci. Rep.">
        <title>Orb-weaving spider Araneus ventricosus genome elucidates the spidroin gene catalogue.</title>
        <authorList>
            <person name="Kono N."/>
            <person name="Nakamura H."/>
            <person name="Ohtoshi R."/>
            <person name="Moran D.A.P."/>
            <person name="Shinohara A."/>
            <person name="Yoshida Y."/>
            <person name="Fujiwara M."/>
            <person name="Mori M."/>
            <person name="Tomita M."/>
            <person name="Arakawa K."/>
        </authorList>
    </citation>
    <scope>NUCLEOTIDE SEQUENCE [LARGE SCALE GENOMIC DNA]</scope>
</reference>
<protein>
    <submittedName>
        <fullName evidence="1">Uncharacterized protein</fullName>
    </submittedName>
</protein>
<name>A0A4Y2AP53_ARAVE</name>
<evidence type="ECO:0000313" key="2">
    <source>
        <dbReference type="Proteomes" id="UP000499080"/>
    </source>
</evidence>
<evidence type="ECO:0000313" key="1">
    <source>
        <dbReference type="EMBL" id="GBL81682.1"/>
    </source>
</evidence>
<dbReference type="Proteomes" id="UP000499080">
    <property type="component" value="Unassembled WGS sequence"/>
</dbReference>
<dbReference type="EMBL" id="BGPR01000026">
    <property type="protein sequence ID" value="GBL81682.1"/>
    <property type="molecule type" value="Genomic_DNA"/>
</dbReference>
<dbReference type="AlphaFoldDB" id="A0A4Y2AP53"/>
<keyword evidence="2" id="KW-1185">Reference proteome</keyword>
<sequence>MEIYRLCETYGQPTAARRGNTRIRHLDGSKGDPAGQTTALFINSNFRYGFRCNGSGADIRRSKPDVGIRKNLSLDLRPLSASRILTADTAKGSVRQKLLQKQNFPSPRLSIKALGKFLKAGRHASPFLHSFLNLRGRRCRRESPYSFLLLPPFFNAKNALSSTQAPSS</sequence>
<gene>
    <name evidence="1" type="ORF">AVEN_93465_1</name>
</gene>